<protein>
    <recommendedName>
        <fullName evidence="5">ZF-HD dimerization-type domain-containing protein</fullName>
    </recommendedName>
</protein>
<dbReference type="GO" id="GO:0003700">
    <property type="term" value="F:DNA-binding transcription factor activity"/>
    <property type="evidence" value="ECO:0007669"/>
    <property type="project" value="TreeGrafter"/>
</dbReference>
<keyword evidence="1" id="KW-0479">Metal-binding</keyword>
<keyword evidence="3" id="KW-0862">Zinc</keyword>
<dbReference type="AlphaFoldDB" id="A0A0D6R0J0"/>
<reference evidence="6" key="1">
    <citation type="submission" date="2015-03" db="EMBL/GenBank/DDBJ databases">
        <title>A transcriptome of Araucaria cunninghamii, an australian fine timber species.</title>
        <authorList>
            <person name="Jing Yi C.J.Y."/>
            <person name="Yin San L.Y.S."/>
            <person name="Abdul Karim S.S."/>
            <person name="Wan Azmi N.N."/>
            <person name="Hercus R.R."/>
            <person name="Croft L.L."/>
        </authorList>
    </citation>
    <scope>NUCLEOTIDE SEQUENCE</scope>
    <source>
        <strain evidence="6">MI0301</strain>
        <tissue evidence="6">Leaf</tissue>
    </source>
</reference>
<dbReference type="EMBL" id="GCKF01033686">
    <property type="protein sequence ID" value="JAG97346.1"/>
    <property type="molecule type" value="Transcribed_RNA"/>
</dbReference>
<dbReference type="Pfam" id="PF04770">
    <property type="entry name" value="ZF-HD_dimer"/>
    <property type="match status" value="1"/>
</dbReference>
<dbReference type="GO" id="GO:0005634">
    <property type="term" value="C:nucleus"/>
    <property type="evidence" value="ECO:0007669"/>
    <property type="project" value="TreeGrafter"/>
</dbReference>
<dbReference type="EMBL" id="GCKF01033684">
    <property type="protein sequence ID" value="JAG97348.1"/>
    <property type="molecule type" value="Transcribed_RNA"/>
</dbReference>
<evidence type="ECO:0000256" key="3">
    <source>
        <dbReference type="ARBA" id="ARBA00022833"/>
    </source>
</evidence>
<dbReference type="EMBL" id="GCKF01033685">
    <property type="protein sequence ID" value="JAG97347.1"/>
    <property type="molecule type" value="Transcribed_RNA"/>
</dbReference>
<evidence type="ECO:0000256" key="1">
    <source>
        <dbReference type="ARBA" id="ARBA00022723"/>
    </source>
</evidence>
<feature type="compositionally biased region" description="Low complexity" evidence="4">
    <location>
        <begin position="108"/>
        <end position="117"/>
    </location>
</feature>
<dbReference type="PANTHER" id="PTHR31948:SF140">
    <property type="entry name" value="ZINC-FINGER HOMEODOMAIN PROTEIN 2"/>
    <property type="match status" value="1"/>
</dbReference>
<evidence type="ECO:0000256" key="4">
    <source>
        <dbReference type="SAM" id="MobiDB-lite"/>
    </source>
</evidence>
<accession>A0A0D6R0J0</accession>
<dbReference type="GO" id="GO:0050793">
    <property type="term" value="P:regulation of developmental process"/>
    <property type="evidence" value="ECO:0007669"/>
    <property type="project" value="TreeGrafter"/>
</dbReference>
<dbReference type="GO" id="GO:0008270">
    <property type="term" value="F:zinc ion binding"/>
    <property type="evidence" value="ECO:0007669"/>
    <property type="project" value="UniProtKB-KW"/>
</dbReference>
<dbReference type="GO" id="GO:0000976">
    <property type="term" value="F:transcription cis-regulatory region binding"/>
    <property type="evidence" value="ECO:0007669"/>
    <property type="project" value="TreeGrafter"/>
</dbReference>
<evidence type="ECO:0000256" key="2">
    <source>
        <dbReference type="ARBA" id="ARBA00022771"/>
    </source>
</evidence>
<sequence length="192" mass="21349">MDLGMSRDIQLSIPMPSNYHHQHIQDSARLQQFYSKGGSLAGVVEGMSPPEDLRSQVQGMRPPPIQVHETVTPTTRSSAPPAPPVLEDMRTHQSHLGRQQYPQHEGNRNSNNSDNNNAEGMMPNKPVRYRECRKNHAASIGGYAVDGCGEFMPSGEEGTPAALKCAACNCHRNFHRREVDGEARCDCHHTRR</sequence>
<name>A0A0D6R0J0_ARACU</name>
<dbReference type="PROSITE" id="PS51523">
    <property type="entry name" value="ZF_HD_DIMER"/>
    <property type="match status" value="1"/>
</dbReference>
<organism evidence="6">
    <name type="scientific">Araucaria cunninghamii</name>
    <name type="common">Hoop pine</name>
    <name type="synonym">Moreton Bay pine</name>
    <dbReference type="NCBI Taxonomy" id="56994"/>
    <lineage>
        <taxon>Eukaryota</taxon>
        <taxon>Viridiplantae</taxon>
        <taxon>Streptophyta</taxon>
        <taxon>Embryophyta</taxon>
        <taxon>Tracheophyta</taxon>
        <taxon>Spermatophyta</taxon>
        <taxon>Pinopsida</taxon>
        <taxon>Pinidae</taxon>
        <taxon>Conifers II</taxon>
        <taxon>Araucariales</taxon>
        <taxon>Araucariaceae</taxon>
        <taxon>Araucaria</taxon>
    </lineage>
</organism>
<keyword evidence="2" id="KW-0863">Zinc-finger</keyword>
<feature type="compositionally biased region" description="Low complexity" evidence="4">
    <location>
        <begin position="70"/>
        <end position="79"/>
    </location>
</feature>
<evidence type="ECO:0000313" key="6">
    <source>
        <dbReference type="EMBL" id="JAG97347.1"/>
    </source>
</evidence>
<dbReference type="NCBIfam" id="TIGR01566">
    <property type="entry name" value="ZF_HD_prot_N"/>
    <property type="match status" value="1"/>
</dbReference>
<feature type="region of interest" description="Disordered" evidence="4">
    <location>
        <begin position="68"/>
        <end position="124"/>
    </location>
</feature>
<proteinExistence type="predicted"/>
<feature type="domain" description="ZF-HD dimerization-type" evidence="5">
    <location>
        <begin position="129"/>
        <end position="178"/>
    </location>
</feature>
<dbReference type="InterPro" id="IPR006456">
    <property type="entry name" value="ZF_HD_homeobox_Cys/His_dimer"/>
</dbReference>
<dbReference type="PANTHER" id="PTHR31948">
    <property type="entry name" value="ZINC-FINGER HOMEODOMAIN PROTEIN 2"/>
    <property type="match status" value="1"/>
</dbReference>
<evidence type="ECO:0000259" key="5">
    <source>
        <dbReference type="PROSITE" id="PS51523"/>
    </source>
</evidence>